<dbReference type="GO" id="GO:0005524">
    <property type="term" value="F:ATP binding"/>
    <property type="evidence" value="ECO:0007669"/>
    <property type="project" value="UniProtKB-KW"/>
</dbReference>
<evidence type="ECO:0000256" key="7">
    <source>
        <dbReference type="ARBA" id="ARBA00022840"/>
    </source>
</evidence>
<dbReference type="STRING" id="2018661.A0A2A2JAB7"/>
<organism evidence="12 13">
    <name type="scientific">Diploscapter pachys</name>
    <dbReference type="NCBI Taxonomy" id="2018661"/>
    <lineage>
        <taxon>Eukaryota</taxon>
        <taxon>Metazoa</taxon>
        <taxon>Ecdysozoa</taxon>
        <taxon>Nematoda</taxon>
        <taxon>Chromadorea</taxon>
        <taxon>Rhabditida</taxon>
        <taxon>Rhabditina</taxon>
        <taxon>Rhabditomorpha</taxon>
        <taxon>Rhabditoidea</taxon>
        <taxon>Rhabditidae</taxon>
        <taxon>Diploscapter</taxon>
    </lineage>
</organism>
<comment type="subunit">
    <text evidence="3">Heterooligomeric complex of about 850 to 900 kDa that forms two stacked rings, 12 to 16 nm in diameter.</text>
</comment>
<keyword evidence="13" id="KW-1185">Reference proteome</keyword>
<dbReference type="GO" id="GO:0051082">
    <property type="term" value="F:unfolded protein binding"/>
    <property type="evidence" value="ECO:0007669"/>
    <property type="project" value="InterPro"/>
</dbReference>
<accession>A0A2A2JAB7</accession>
<evidence type="ECO:0000313" key="12">
    <source>
        <dbReference type="EMBL" id="PAV58452.1"/>
    </source>
</evidence>
<dbReference type="InterPro" id="IPR002423">
    <property type="entry name" value="Cpn60/GroEL/TCP-1"/>
</dbReference>
<dbReference type="PRINTS" id="PR00304">
    <property type="entry name" value="TCOMPLEXTCP1"/>
</dbReference>
<evidence type="ECO:0000256" key="10">
    <source>
        <dbReference type="ARBA" id="ARBA00033237"/>
    </source>
</evidence>
<evidence type="ECO:0000256" key="4">
    <source>
        <dbReference type="ARBA" id="ARBA00018961"/>
    </source>
</evidence>
<dbReference type="InterPro" id="IPR027413">
    <property type="entry name" value="GROEL-like_equatorial_sf"/>
</dbReference>
<dbReference type="Gene3D" id="1.10.560.10">
    <property type="entry name" value="GroEL-like equatorial domain"/>
    <property type="match status" value="1"/>
</dbReference>
<evidence type="ECO:0000256" key="8">
    <source>
        <dbReference type="ARBA" id="ARBA00023186"/>
    </source>
</evidence>
<reference evidence="12 13" key="1">
    <citation type="journal article" date="2017" name="Curr. Biol.">
        <title>Genome architecture and evolution of a unichromosomal asexual nematode.</title>
        <authorList>
            <person name="Fradin H."/>
            <person name="Zegar C."/>
            <person name="Gutwein M."/>
            <person name="Lucas J."/>
            <person name="Kovtun M."/>
            <person name="Corcoran D."/>
            <person name="Baugh L.R."/>
            <person name="Kiontke K."/>
            <person name="Gunsalus K."/>
            <person name="Fitch D.H."/>
            <person name="Piano F."/>
        </authorList>
    </citation>
    <scope>NUCLEOTIDE SEQUENCE [LARGE SCALE GENOMIC DNA]</scope>
    <source>
        <strain evidence="12">PF1309</strain>
    </source>
</reference>
<dbReference type="GO" id="GO:0016887">
    <property type="term" value="F:ATP hydrolysis activity"/>
    <property type="evidence" value="ECO:0007669"/>
    <property type="project" value="InterPro"/>
</dbReference>
<dbReference type="SUPFAM" id="SSF52029">
    <property type="entry name" value="GroEL apical domain-like"/>
    <property type="match status" value="1"/>
</dbReference>
<keyword evidence="8 11" id="KW-0143">Chaperone</keyword>
<comment type="similarity">
    <text evidence="2 11">Belongs to the TCP-1 chaperonin family.</text>
</comment>
<dbReference type="InterPro" id="IPR002194">
    <property type="entry name" value="Chaperonin_TCP-1_CS"/>
</dbReference>
<keyword evidence="6 11" id="KW-0547">Nucleotide-binding</keyword>
<dbReference type="FunFam" id="3.50.7.10:FF:000002">
    <property type="entry name" value="T-complex protein 1 subunit beta"/>
    <property type="match status" value="1"/>
</dbReference>
<dbReference type="InterPro" id="IPR053374">
    <property type="entry name" value="TCP-1_chaperonin"/>
</dbReference>
<dbReference type="NCBIfam" id="TIGR02341">
    <property type="entry name" value="chap_CCT_beta"/>
    <property type="match status" value="1"/>
</dbReference>
<keyword evidence="7 11" id="KW-0067">ATP-binding</keyword>
<dbReference type="AlphaFoldDB" id="A0A2A2JAB7"/>
<evidence type="ECO:0000256" key="6">
    <source>
        <dbReference type="ARBA" id="ARBA00022741"/>
    </source>
</evidence>
<evidence type="ECO:0000256" key="9">
    <source>
        <dbReference type="ARBA" id="ARBA00024677"/>
    </source>
</evidence>
<gene>
    <name evidence="12" type="ORF">WR25_12385</name>
</gene>
<dbReference type="EMBL" id="LIAE01010581">
    <property type="protein sequence ID" value="PAV58452.1"/>
    <property type="molecule type" value="Genomic_DNA"/>
</dbReference>
<dbReference type="Pfam" id="PF00118">
    <property type="entry name" value="Cpn60_TCP1"/>
    <property type="match status" value="1"/>
</dbReference>
<evidence type="ECO:0000256" key="1">
    <source>
        <dbReference type="ARBA" id="ARBA00004496"/>
    </source>
</evidence>
<dbReference type="InterPro" id="IPR027410">
    <property type="entry name" value="TCP-1-like_intermed_sf"/>
</dbReference>
<dbReference type="FunFam" id="1.10.560.10:FF:000045">
    <property type="entry name" value="T-complex protein 1 subunit eta"/>
    <property type="match status" value="1"/>
</dbReference>
<dbReference type="GO" id="GO:0005832">
    <property type="term" value="C:chaperonin-containing T-complex"/>
    <property type="evidence" value="ECO:0007669"/>
    <property type="project" value="InterPro"/>
</dbReference>
<dbReference type="CDD" id="cd03336">
    <property type="entry name" value="TCP1_beta"/>
    <property type="match status" value="1"/>
</dbReference>
<dbReference type="SUPFAM" id="SSF54849">
    <property type="entry name" value="GroEL-intermediate domain like"/>
    <property type="match status" value="1"/>
</dbReference>
<dbReference type="Gene3D" id="3.50.7.10">
    <property type="entry name" value="GroEL"/>
    <property type="match status" value="1"/>
</dbReference>
<dbReference type="Proteomes" id="UP000218231">
    <property type="component" value="Unassembled WGS sequence"/>
</dbReference>
<evidence type="ECO:0000256" key="11">
    <source>
        <dbReference type="RuleBase" id="RU004187"/>
    </source>
</evidence>
<dbReference type="InterPro" id="IPR027409">
    <property type="entry name" value="GroEL-like_apical_dom_sf"/>
</dbReference>
<dbReference type="GO" id="GO:0140662">
    <property type="term" value="F:ATP-dependent protein folding chaperone"/>
    <property type="evidence" value="ECO:0007669"/>
    <property type="project" value="InterPro"/>
</dbReference>
<dbReference type="PROSITE" id="PS00995">
    <property type="entry name" value="TCP1_3"/>
    <property type="match status" value="1"/>
</dbReference>
<dbReference type="InterPro" id="IPR012716">
    <property type="entry name" value="Chap_CCT_beta"/>
</dbReference>
<comment type="caution">
    <text evidence="12">The sequence shown here is derived from an EMBL/GenBank/DDBJ whole genome shotgun (WGS) entry which is preliminary data.</text>
</comment>
<evidence type="ECO:0000256" key="3">
    <source>
        <dbReference type="ARBA" id="ARBA00011531"/>
    </source>
</evidence>
<dbReference type="NCBIfam" id="NF041083">
    <property type="entry name" value="thermosome_beta"/>
    <property type="match status" value="1"/>
</dbReference>
<dbReference type="FunFam" id="1.10.560.10:FF:000017">
    <property type="entry name" value="T-complex protein 1 subunit eta"/>
    <property type="match status" value="1"/>
</dbReference>
<protein>
    <recommendedName>
        <fullName evidence="4">T-complex protein 1 subunit beta</fullName>
    </recommendedName>
    <alternativeName>
        <fullName evidence="10">CCT-beta</fullName>
    </alternativeName>
</protein>
<name>A0A2A2JAB7_9BILA</name>
<dbReference type="OrthoDB" id="10259763at2759"/>
<dbReference type="SUPFAM" id="SSF48592">
    <property type="entry name" value="GroEL equatorial domain-like"/>
    <property type="match status" value="1"/>
</dbReference>
<evidence type="ECO:0000256" key="5">
    <source>
        <dbReference type="ARBA" id="ARBA00022490"/>
    </source>
</evidence>
<evidence type="ECO:0000313" key="13">
    <source>
        <dbReference type="Proteomes" id="UP000218231"/>
    </source>
</evidence>
<comment type="subcellular location">
    <subcellularLocation>
        <location evidence="1">Cytoplasm</location>
    </subcellularLocation>
</comment>
<dbReference type="Gene3D" id="3.30.260.10">
    <property type="entry name" value="TCP-1-like chaperonin intermediate domain"/>
    <property type="match status" value="1"/>
</dbReference>
<dbReference type="FunFam" id="3.30.260.10:FF:000025">
    <property type="entry name" value="Chaperonin containing TCP1 subunit 2"/>
    <property type="match status" value="1"/>
</dbReference>
<evidence type="ECO:0000256" key="2">
    <source>
        <dbReference type="ARBA" id="ARBA00008020"/>
    </source>
</evidence>
<comment type="function">
    <text evidence="9">Molecular chaperone; assists the folding of proteins upon ATP hydrolysis. Known to play a role, in vitro, in the folding of actin and tubulin.</text>
</comment>
<proteinExistence type="inferred from homology"/>
<sequence>MLPVQILKDSAQQERGDTARLSSFVGAIAIGDLVKSTLGPKGMDKILISGNADNQGIKVTNDGATILKSIGVDNPAAKVLVDMSMTQDNEVGDGTTSVTVLAAELLKEAERLVNQRIHPQTIISGYRKALAIAQKALRDSATESGSKLREDLMKIACTTLGSKILSQHKEHFAKLAVDAVLRLKGSANLDAINIIKKLGGSMHESYLDEGFLLEKLPGMYQPRRVENAKILIANTPMDTDKVKVFGSRVRVDSVAKVAELEAAEKLKMKEKVDKIINHKINVFINRQLIYNYPEQLFADAGIMGIEHADFEGIERLALVLGGEIVSTFDSPDTAKFGHCNLIEEVMIGEDRLLRFSGVPLGEACSVVLRGATQQILDEAERSLHDALCVLVTHVKEAKTVAGAGASEILMSTAVATEAHKVAGKEALAAEAFGRALAQLPTIICDNAGLDSADLITRLRAEHANGNHSMGIDVEKGQVADVIALGILESFNVKMCMVSSAAEAAEQILRVDDIIKCAPRARARDNRPC</sequence>
<dbReference type="PROSITE" id="PS00751">
    <property type="entry name" value="TCP1_2"/>
    <property type="match status" value="1"/>
</dbReference>
<keyword evidence="5" id="KW-0963">Cytoplasm</keyword>
<dbReference type="InterPro" id="IPR017998">
    <property type="entry name" value="Chaperone_TCP-1"/>
</dbReference>
<dbReference type="PANTHER" id="PTHR11353">
    <property type="entry name" value="CHAPERONIN"/>
    <property type="match status" value="1"/>
</dbReference>
<dbReference type="PROSITE" id="PS00750">
    <property type="entry name" value="TCP1_1"/>
    <property type="match status" value="1"/>
</dbReference>